<keyword evidence="3" id="KW-1185">Reference proteome</keyword>
<dbReference type="Proteomes" id="UP000076023">
    <property type="component" value="Unassembled WGS sequence"/>
</dbReference>
<accession>A0A146G3B2</accession>
<evidence type="ECO:0000256" key="1">
    <source>
        <dbReference type="SAM" id="SignalP"/>
    </source>
</evidence>
<dbReference type="CDD" id="cd09620">
    <property type="entry name" value="CBM9_like_3"/>
    <property type="match status" value="1"/>
</dbReference>
<dbReference type="InParanoid" id="A0A146G3B2"/>
<reference evidence="3" key="1">
    <citation type="journal article" date="2017" name="Genome Announc.">
        <title>Draft Genome Sequence of Terrimicrobium sacchariphilum NM-5T, a Facultative Anaerobic Soil Bacterium of the Class Spartobacteria.</title>
        <authorList>
            <person name="Qiu Y.L."/>
            <person name="Tourlousse D.M."/>
            <person name="Matsuura N."/>
            <person name="Ohashi A."/>
            <person name="Sekiguchi Y."/>
        </authorList>
    </citation>
    <scope>NUCLEOTIDE SEQUENCE [LARGE SCALE GENOMIC DNA]</scope>
    <source>
        <strain evidence="3">NM-5</strain>
    </source>
</reference>
<organism evidence="2 3">
    <name type="scientific">Terrimicrobium sacchariphilum</name>
    <dbReference type="NCBI Taxonomy" id="690879"/>
    <lineage>
        <taxon>Bacteria</taxon>
        <taxon>Pseudomonadati</taxon>
        <taxon>Verrucomicrobiota</taxon>
        <taxon>Terrimicrobiia</taxon>
        <taxon>Terrimicrobiales</taxon>
        <taxon>Terrimicrobiaceae</taxon>
        <taxon>Terrimicrobium</taxon>
    </lineage>
</organism>
<keyword evidence="1" id="KW-0732">Signal</keyword>
<dbReference type="Gene3D" id="2.60.40.1190">
    <property type="match status" value="1"/>
</dbReference>
<dbReference type="EMBL" id="BDCO01000002">
    <property type="protein sequence ID" value="GAT32319.1"/>
    <property type="molecule type" value="Genomic_DNA"/>
</dbReference>
<dbReference type="SUPFAM" id="SSF49344">
    <property type="entry name" value="CBD9-like"/>
    <property type="match status" value="1"/>
</dbReference>
<proteinExistence type="predicted"/>
<comment type="caution">
    <text evidence="2">The sequence shown here is derived from an EMBL/GenBank/DDBJ whole genome shotgun (WGS) entry which is preliminary data.</text>
</comment>
<gene>
    <name evidence="2" type="ORF">TSACC_2717</name>
</gene>
<evidence type="ECO:0000313" key="2">
    <source>
        <dbReference type="EMBL" id="GAT32319.1"/>
    </source>
</evidence>
<protein>
    <submittedName>
        <fullName evidence="2">Carbohydrate family 9 binding domain-like</fullName>
    </submittedName>
</protein>
<dbReference type="AlphaFoldDB" id="A0A146G3B2"/>
<sequence>MPKSVFHFRQTRSLALAGLLLATGPVRAEEPPRATAEYVAIDPKVDGVLEDAVWGKASVINAPAGETRFLWNEKGVYVAFRGVEKTPVMGHAKEGESLHEEDAFELFLDQRGDHRQFYEVQIDPAGRVFVKTHILTAEPRLTEEGRLTPEFGASELWRYVIPPPEGFLSASRLNRETGEWTVEMFLPASFVNRRDDGAPLTPRTLRIHLVRNNWDLAKGEEGRQLVSISWAPVLEKHAHISPTRMGYLELKKPSEAK</sequence>
<name>A0A146G3B2_TERSA</name>
<dbReference type="RefSeq" id="WP_075078157.1">
    <property type="nucleotide sequence ID" value="NZ_BDCO01000002.1"/>
</dbReference>
<feature type="signal peptide" evidence="1">
    <location>
        <begin position="1"/>
        <end position="28"/>
    </location>
</feature>
<feature type="chain" id="PRO_5007524575" evidence="1">
    <location>
        <begin position="29"/>
        <end position="257"/>
    </location>
</feature>
<evidence type="ECO:0000313" key="3">
    <source>
        <dbReference type="Proteomes" id="UP000076023"/>
    </source>
</evidence>